<evidence type="ECO:0000313" key="4">
    <source>
        <dbReference type="EMBL" id="HIZ73291.1"/>
    </source>
</evidence>
<feature type="domain" description="HTH tetR-type" evidence="3">
    <location>
        <begin position="19"/>
        <end position="79"/>
    </location>
</feature>
<dbReference type="InterPro" id="IPR001647">
    <property type="entry name" value="HTH_TetR"/>
</dbReference>
<sequence length="217" mass="25239">MSEERTPKACPCRGAGLTAARREEIVDACAQLYEEMPFKDITLLKIGERTSFTRTSIYNYFQTREEIFLALLEREYRAWTKELDALTEAKFSADEFPARFAELLEHRRCMLKLLSMNLYDMEAGSRLEELTAFKRTYGKSMQAVRRCLMAHTRATDGEAEEFLYAFYPFLIGLYPYAEVTEKQRRAMELAEVPYRRCTIAELARSLVEKLILPFAGE</sequence>
<evidence type="ECO:0000256" key="1">
    <source>
        <dbReference type="ARBA" id="ARBA00023125"/>
    </source>
</evidence>
<evidence type="ECO:0000259" key="3">
    <source>
        <dbReference type="PROSITE" id="PS50977"/>
    </source>
</evidence>
<dbReference type="EMBL" id="DXBB01000095">
    <property type="protein sequence ID" value="HIZ73291.1"/>
    <property type="molecule type" value="Genomic_DNA"/>
</dbReference>
<dbReference type="Proteomes" id="UP000824102">
    <property type="component" value="Unassembled WGS sequence"/>
</dbReference>
<evidence type="ECO:0000313" key="5">
    <source>
        <dbReference type="Proteomes" id="UP000824102"/>
    </source>
</evidence>
<evidence type="ECO:0000256" key="2">
    <source>
        <dbReference type="PROSITE-ProRule" id="PRU00335"/>
    </source>
</evidence>
<gene>
    <name evidence="4" type="ORF">H9964_06900</name>
</gene>
<dbReference type="Pfam" id="PF17929">
    <property type="entry name" value="TetR_C_34"/>
    <property type="match status" value="1"/>
</dbReference>
<dbReference type="AlphaFoldDB" id="A0A9D2G6U3"/>
<keyword evidence="1 2" id="KW-0238">DNA-binding</keyword>
<comment type="caution">
    <text evidence="4">The sequence shown here is derived from an EMBL/GenBank/DDBJ whole genome shotgun (WGS) entry which is preliminary data.</text>
</comment>
<dbReference type="GO" id="GO:0003677">
    <property type="term" value="F:DNA binding"/>
    <property type="evidence" value="ECO:0007669"/>
    <property type="project" value="UniProtKB-UniRule"/>
</dbReference>
<reference evidence="4" key="1">
    <citation type="journal article" date="2021" name="PeerJ">
        <title>Extensive microbial diversity within the chicken gut microbiome revealed by metagenomics and culture.</title>
        <authorList>
            <person name="Gilroy R."/>
            <person name="Ravi A."/>
            <person name="Getino M."/>
            <person name="Pursley I."/>
            <person name="Horton D.L."/>
            <person name="Alikhan N.F."/>
            <person name="Baker D."/>
            <person name="Gharbi K."/>
            <person name="Hall N."/>
            <person name="Watson M."/>
            <person name="Adriaenssens E.M."/>
            <person name="Foster-Nyarko E."/>
            <person name="Jarju S."/>
            <person name="Secka A."/>
            <person name="Antonio M."/>
            <person name="Oren A."/>
            <person name="Chaudhuri R.R."/>
            <person name="La Ragione R."/>
            <person name="Hildebrand F."/>
            <person name="Pallen M.J."/>
        </authorList>
    </citation>
    <scope>NUCLEOTIDE SEQUENCE</scope>
    <source>
        <strain evidence="4">ChiW7-2402</strain>
    </source>
</reference>
<name>A0A9D2G6U3_9FIRM</name>
<organism evidence="4 5">
    <name type="scientific">Candidatus Gallimonas intestinavium</name>
    <dbReference type="NCBI Taxonomy" id="2838603"/>
    <lineage>
        <taxon>Bacteria</taxon>
        <taxon>Bacillati</taxon>
        <taxon>Bacillota</taxon>
        <taxon>Clostridia</taxon>
        <taxon>Candidatus Gallimonas</taxon>
    </lineage>
</organism>
<dbReference type="SUPFAM" id="SSF46689">
    <property type="entry name" value="Homeodomain-like"/>
    <property type="match status" value="1"/>
</dbReference>
<reference evidence="4" key="2">
    <citation type="submission" date="2021-04" db="EMBL/GenBank/DDBJ databases">
        <authorList>
            <person name="Gilroy R."/>
        </authorList>
    </citation>
    <scope>NUCLEOTIDE SEQUENCE</scope>
    <source>
        <strain evidence="4">ChiW7-2402</strain>
    </source>
</reference>
<dbReference type="InterPro" id="IPR009057">
    <property type="entry name" value="Homeodomain-like_sf"/>
</dbReference>
<proteinExistence type="predicted"/>
<accession>A0A9D2G6U3</accession>
<dbReference type="Pfam" id="PF00440">
    <property type="entry name" value="TetR_N"/>
    <property type="match status" value="1"/>
</dbReference>
<dbReference type="InterPro" id="IPR041483">
    <property type="entry name" value="TetR_C_34"/>
</dbReference>
<feature type="DNA-binding region" description="H-T-H motif" evidence="2">
    <location>
        <begin position="42"/>
        <end position="61"/>
    </location>
</feature>
<dbReference type="PROSITE" id="PS50977">
    <property type="entry name" value="HTH_TETR_2"/>
    <property type="match status" value="1"/>
</dbReference>
<dbReference type="Gene3D" id="1.10.357.10">
    <property type="entry name" value="Tetracycline Repressor, domain 2"/>
    <property type="match status" value="1"/>
</dbReference>
<protein>
    <submittedName>
        <fullName evidence="4">TetR family transcriptional regulator</fullName>
    </submittedName>
</protein>